<dbReference type="RefSeq" id="WP_111370434.1">
    <property type="nucleotide sequence ID" value="NZ_CP029480.1"/>
</dbReference>
<evidence type="ECO:0000256" key="2">
    <source>
        <dbReference type="SAM" id="Phobius"/>
    </source>
</evidence>
<keyword evidence="2" id="KW-1133">Transmembrane helix</keyword>
<dbReference type="InterPro" id="IPR021448">
    <property type="entry name" value="DUF3098"/>
</dbReference>
<evidence type="ECO:0000313" key="4">
    <source>
        <dbReference type="Proteomes" id="UP000249873"/>
    </source>
</evidence>
<feature type="transmembrane region" description="Helical" evidence="2">
    <location>
        <begin position="38"/>
        <end position="57"/>
    </location>
</feature>
<dbReference type="EMBL" id="CP029480">
    <property type="protein sequence ID" value="AWV97332.1"/>
    <property type="molecule type" value="Genomic_DNA"/>
</dbReference>
<keyword evidence="4" id="KW-1185">Reference proteome</keyword>
<reference evidence="3 4" key="1">
    <citation type="submission" date="2018-05" db="EMBL/GenBank/DDBJ databases">
        <title>Complete genome sequence of Arcticibacterium luteifluviistationis SM1504T, a cytophagaceae bacterium isolated from Arctic surface seawater.</title>
        <authorList>
            <person name="Li Y."/>
            <person name="Qin Q.-L."/>
        </authorList>
    </citation>
    <scope>NUCLEOTIDE SEQUENCE [LARGE SCALE GENOMIC DNA]</scope>
    <source>
        <strain evidence="3 4">SM1504</strain>
    </source>
</reference>
<dbReference type="Pfam" id="PF11297">
    <property type="entry name" value="DUF3098"/>
    <property type="match status" value="1"/>
</dbReference>
<feature type="transmembrane region" description="Helical" evidence="2">
    <location>
        <begin position="63"/>
        <end position="88"/>
    </location>
</feature>
<keyword evidence="2" id="KW-0472">Membrane</keyword>
<feature type="region of interest" description="Disordered" evidence="1">
    <location>
        <begin position="1"/>
        <end position="24"/>
    </location>
</feature>
<accession>A0A2Z4G830</accession>
<evidence type="ECO:0000256" key="1">
    <source>
        <dbReference type="SAM" id="MobiDB-lite"/>
    </source>
</evidence>
<evidence type="ECO:0000313" key="3">
    <source>
        <dbReference type="EMBL" id="AWV97332.1"/>
    </source>
</evidence>
<gene>
    <name evidence="3" type="ORF">DJ013_03760</name>
</gene>
<sequence>MSKKQKTAIKQTTTVPPAAVKPTQNAPASGLAFGKTNFQFMLIGIGVILTGFIIMTLDKEEFGFGFLGITLGPIVVFCGFMIELYAILKKKA</sequence>
<dbReference type="Proteomes" id="UP000249873">
    <property type="component" value="Chromosome"/>
</dbReference>
<protein>
    <submittedName>
        <fullName evidence="3">DUF3098 domain-containing protein</fullName>
    </submittedName>
</protein>
<dbReference type="AlphaFoldDB" id="A0A2Z4G830"/>
<feature type="compositionally biased region" description="Low complexity" evidence="1">
    <location>
        <begin position="8"/>
        <end position="23"/>
    </location>
</feature>
<name>A0A2Z4G830_9BACT</name>
<proteinExistence type="predicted"/>
<keyword evidence="2" id="KW-0812">Transmembrane</keyword>
<organism evidence="3 4">
    <name type="scientific">Arcticibacterium luteifluviistationis</name>
    <dbReference type="NCBI Taxonomy" id="1784714"/>
    <lineage>
        <taxon>Bacteria</taxon>
        <taxon>Pseudomonadati</taxon>
        <taxon>Bacteroidota</taxon>
        <taxon>Cytophagia</taxon>
        <taxon>Cytophagales</taxon>
        <taxon>Leadbetterellaceae</taxon>
        <taxon>Arcticibacterium</taxon>
    </lineage>
</organism>
<dbReference type="OrthoDB" id="963379at2"/>
<dbReference type="KEGG" id="als:DJ013_03760"/>